<dbReference type="PANTHER" id="PTHR21681">
    <property type="entry name" value="EUKARYOTIC TRANSLATION INITIATION FACTOR 3 SUBUNIT J"/>
    <property type="match status" value="1"/>
</dbReference>
<dbReference type="GO" id="GO:0003743">
    <property type="term" value="F:translation initiation factor activity"/>
    <property type="evidence" value="ECO:0007669"/>
    <property type="project" value="UniProtKB-UniRule"/>
</dbReference>
<dbReference type="GO" id="GO:0033290">
    <property type="term" value="C:eukaryotic 48S preinitiation complex"/>
    <property type="evidence" value="ECO:0007669"/>
    <property type="project" value="UniProtKB-UniRule"/>
</dbReference>
<dbReference type="InterPro" id="IPR015300">
    <property type="entry name" value="DNA-bd_pseudobarrel_sf"/>
</dbReference>
<feature type="domain" description="TF-B3" evidence="11">
    <location>
        <begin position="45"/>
        <end position="105"/>
    </location>
</feature>
<proteinExistence type="inferred from homology"/>
<protein>
    <recommendedName>
        <fullName evidence="9">Eukaryotic translation initiation factor 3 subunit J</fullName>
        <shortName evidence="9">eIF3j</shortName>
    </recommendedName>
</protein>
<dbReference type="InterPro" id="IPR023194">
    <property type="entry name" value="eIF3-like_dom_sf"/>
</dbReference>
<dbReference type="InterPro" id="IPR013906">
    <property type="entry name" value="eIF3j"/>
</dbReference>
<keyword evidence="5" id="KW-0805">Transcription regulation</keyword>
<dbReference type="GO" id="GO:0001732">
    <property type="term" value="P:formation of cytoplasmic translation initiation complex"/>
    <property type="evidence" value="ECO:0007669"/>
    <property type="project" value="UniProtKB-UniRule"/>
</dbReference>
<dbReference type="SMART" id="SM01019">
    <property type="entry name" value="B3"/>
    <property type="match status" value="1"/>
</dbReference>
<reference evidence="12" key="1">
    <citation type="submission" date="2022-05" db="EMBL/GenBank/DDBJ databases">
        <title>The Musa troglodytarum L. genome provides insights into the mechanism of non-climacteric behaviour and enrichment of carotenoids.</title>
        <authorList>
            <person name="Wang J."/>
        </authorList>
    </citation>
    <scope>NUCLEOTIDE SEQUENCE</scope>
    <source>
        <tissue evidence="12">Leaf</tissue>
    </source>
</reference>
<feature type="compositionally biased region" description="Basic and acidic residues" evidence="10">
    <location>
        <begin position="261"/>
        <end position="287"/>
    </location>
</feature>
<evidence type="ECO:0000259" key="11">
    <source>
        <dbReference type="PROSITE" id="PS50863"/>
    </source>
</evidence>
<comment type="subunit">
    <text evidence="9">Component of the eukaryotic translation initiation factor 3 (eIF-3) complex.</text>
</comment>
<dbReference type="HAMAP" id="MF_03009">
    <property type="entry name" value="eIF3j"/>
    <property type="match status" value="1"/>
</dbReference>
<dbReference type="OrthoDB" id="1666376at2759"/>
<evidence type="ECO:0000256" key="1">
    <source>
        <dbReference type="ARBA" id="ARBA00004123"/>
    </source>
</evidence>
<dbReference type="Pfam" id="PF02362">
    <property type="entry name" value="B3"/>
    <property type="match status" value="1"/>
</dbReference>
<evidence type="ECO:0000256" key="10">
    <source>
        <dbReference type="SAM" id="MobiDB-lite"/>
    </source>
</evidence>
<evidence type="ECO:0000256" key="8">
    <source>
        <dbReference type="ARBA" id="ARBA00023242"/>
    </source>
</evidence>
<dbReference type="Proteomes" id="UP001055439">
    <property type="component" value="Chromosome 2"/>
</dbReference>
<keyword evidence="13" id="KW-1185">Reference proteome</keyword>
<evidence type="ECO:0000313" key="12">
    <source>
        <dbReference type="EMBL" id="URD86808.1"/>
    </source>
</evidence>
<evidence type="ECO:0000256" key="2">
    <source>
        <dbReference type="ARBA" id="ARBA00022490"/>
    </source>
</evidence>
<evidence type="ECO:0000256" key="9">
    <source>
        <dbReference type="HAMAP-Rule" id="MF_03009"/>
    </source>
</evidence>
<dbReference type="CDD" id="cd10017">
    <property type="entry name" value="B3_DNA"/>
    <property type="match status" value="1"/>
</dbReference>
<gene>
    <name evidence="12" type="ORF">MUK42_36053</name>
</gene>
<keyword evidence="8" id="KW-0539">Nucleus</keyword>
<dbReference type="GO" id="GO:0005852">
    <property type="term" value="C:eukaryotic translation initiation factor 3 complex"/>
    <property type="evidence" value="ECO:0007669"/>
    <property type="project" value="UniProtKB-UniRule"/>
</dbReference>
<feature type="compositionally biased region" description="Basic residues" evidence="10">
    <location>
        <begin position="407"/>
        <end position="417"/>
    </location>
</feature>
<feature type="region of interest" description="Disordered" evidence="10">
    <location>
        <begin position="207"/>
        <end position="287"/>
    </location>
</feature>
<keyword evidence="3 9" id="KW-0396">Initiation factor</keyword>
<evidence type="ECO:0000256" key="6">
    <source>
        <dbReference type="ARBA" id="ARBA00023125"/>
    </source>
</evidence>
<comment type="subcellular location">
    <subcellularLocation>
        <location evidence="9">Cytoplasm</location>
    </subcellularLocation>
    <subcellularLocation>
        <location evidence="1">Nucleus</location>
    </subcellularLocation>
</comment>
<name>A0A9E7F3P6_9LILI</name>
<dbReference type="AlphaFoldDB" id="A0A9E7F3P6"/>
<evidence type="ECO:0000313" key="13">
    <source>
        <dbReference type="Proteomes" id="UP001055439"/>
    </source>
</evidence>
<dbReference type="GO" id="GO:0003677">
    <property type="term" value="F:DNA binding"/>
    <property type="evidence" value="ECO:0007669"/>
    <property type="project" value="UniProtKB-KW"/>
</dbReference>
<dbReference type="PROSITE" id="PS50863">
    <property type="entry name" value="B3"/>
    <property type="match status" value="1"/>
</dbReference>
<organism evidence="12 13">
    <name type="scientific">Musa troglodytarum</name>
    <name type="common">fe'i banana</name>
    <dbReference type="NCBI Taxonomy" id="320322"/>
    <lineage>
        <taxon>Eukaryota</taxon>
        <taxon>Viridiplantae</taxon>
        <taxon>Streptophyta</taxon>
        <taxon>Embryophyta</taxon>
        <taxon>Tracheophyta</taxon>
        <taxon>Spermatophyta</taxon>
        <taxon>Magnoliopsida</taxon>
        <taxon>Liliopsida</taxon>
        <taxon>Zingiberales</taxon>
        <taxon>Musaceae</taxon>
        <taxon>Musa</taxon>
    </lineage>
</organism>
<keyword evidence="4 9" id="KW-0648">Protein biosynthesis</keyword>
<keyword evidence="7" id="KW-0804">Transcription</keyword>
<dbReference type="EMBL" id="CP097504">
    <property type="protein sequence ID" value="URD86808.1"/>
    <property type="molecule type" value="Genomic_DNA"/>
</dbReference>
<feature type="region of interest" description="Disordered" evidence="10">
    <location>
        <begin position="400"/>
        <end position="421"/>
    </location>
</feature>
<dbReference type="Gene3D" id="1.10.246.60">
    <property type="entry name" value="Eukaryotic translation initiation factor 3 like domains"/>
    <property type="match status" value="1"/>
</dbReference>
<dbReference type="Gene3D" id="2.40.330.10">
    <property type="entry name" value="DNA-binding pseudobarrel domain"/>
    <property type="match status" value="1"/>
</dbReference>
<dbReference type="SUPFAM" id="SSF101936">
    <property type="entry name" value="DNA-binding pseudobarrel domain"/>
    <property type="match status" value="1"/>
</dbReference>
<evidence type="ECO:0000256" key="3">
    <source>
        <dbReference type="ARBA" id="ARBA00022540"/>
    </source>
</evidence>
<keyword evidence="2 9" id="KW-0963">Cytoplasm</keyword>
<comment type="function">
    <text evidence="9">Component of the eukaryotic translation initiation factor 3 (eIF-3) complex, which is involved in protein synthesis of a specialized repertoire of mRNAs and, together with other initiation factors, stimulates binding of mRNA and methionyl-tRNAi to the 40S ribosome. The eIF-3 complex specifically targets and initiates translation of a subset of mRNAs involved in cell proliferation.</text>
</comment>
<evidence type="ECO:0000256" key="7">
    <source>
        <dbReference type="ARBA" id="ARBA00023163"/>
    </source>
</evidence>
<dbReference type="GO" id="GO:0016282">
    <property type="term" value="C:eukaryotic 43S preinitiation complex"/>
    <property type="evidence" value="ECO:0007669"/>
    <property type="project" value="UniProtKB-UniRule"/>
</dbReference>
<dbReference type="InterPro" id="IPR003340">
    <property type="entry name" value="B3_DNA-bd"/>
</dbReference>
<accession>A0A9E7F3P6</accession>
<dbReference type="GO" id="GO:0005634">
    <property type="term" value="C:nucleus"/>
    <property type="evidence" value="ECO:0007669"/>
    <property type="project" value="UniProtKB-SubCell"/>
</dbReference>
<evidence type="ECO:0000256" key="5">
    <source>
        <dbReference type="ARBA" id="ARBA00023015"/>
    </source>
</evidence>
<comment type="similarity">
    <text evidence="9">Belongs to the eIF-3 subunit J family.</text>
</comment>
<dbReference type="FunFam" id="1.10.246.60:FF:000002">
    <property type="entry name" value="Eukaryotic translation initiation factor 3 subunit J"/>
    <property type="match status" value="1"/>
</dbReference>
<dbReference type="PANTHER" id="PTHR21681:SF0">
    <property type="entry name" value="EUKARYOTIC TRANSLATION INITIATION FACTOR 3 SUBUNIT J"/>
    <property type="match status" value="1"/>
</dbReference>
<dbReference type="Pfam" id="PF08597">
    <property type="entry name" value="eIF3_subunit"/>
    <property type="match status" value="1"/>
</dbReference>
<evidence type="ECO:0000256" key="4">
    <source>
        <dbReference type="ARBA" id="ARBA00022917"/>
    </source>
</evidence>
<sequence>MDSSSQAGLNEVMKYTPMARSSPHFVKVFFPELCSEHLNESLGMVSLRGPSGKIWDVELVDSSNGLRFESGWKEFVVDHAMEIGDFLVFRLEGCSCFSVLVFDATACEKEVAFLAMPSCGNVATVRQFMHGKEEALIDRPHLQDIDTVIDVNNDWEEVKDSKPLVLYPSDVPVVEKKKIRSVDCLTIQGSPLKEACIYADSLKSKQLKTSPHVKAEEDDFEPAQPSLITSQPKSQWDDEDVEDENIKESWEDEEVPVQVPKPEHVVETAEPKPGRKGTGKKEKLPEAKTSEIASEVLADPLAEKLRQQRLVEEADYKSTAELFAKKGDEKSLDNFIPKSEDDFSEYAELLSHKIQPHEKSFHYIGFLKAVMRLSMTSLKAADAKEIASAVTAIANEKLKAEKEANGGKKKQGTKKKQLHVDRADDDYAAGGYDDMDDYDFM</sequence>
<keyword evidence="6" id="KW-0238">DNA-binding</keyword>